<reference evidence="1 2" key="1">
    <citation type="journal article" date="2019" name="Sci. Rep.">
        <title>Orb-weaving spider Araneus ventricosus genome elucidates the spidroin gene catalogue.</title>
        <authorList>
            <person name="Kono N."/>
            <person name="Nakamura H."/>
            <person name="Ohtoshi R."/>
            <person name="Moran D.A.P."/>
            <person name="Shinohara A."/>
            <person name="Yoshida Y."/>
            <person name="Fujiwara M."/>
            <person name="Mori M."/>
            <person name="Tomita M."/>
            <person name="Arakawa K."/>
        </authorList>
    </citation>
    <scope>NUCLEOTIDE SEQUENCE [LARGE SCALE GENOMIC DNA]</scope>
</reference>
<accession>A0A4Y2W5Q9</accession>
<name>A0A4Y2W5Q9_ARAVE</name>
<keyword evidence="2" id="KW-1185">Reference proteome</keyword>
<dbReference type="EMBL" id="BGPR01056143">
    <property type="protein sequence ID" value="GBO32649.1"/>
    <property type="molecule type" value="Genomic_DNA"/>
</dbReference>
<sequence>MARKPNTELGQDGEAFCVLTNDIWAYQWSAKLNEKSTVFPSELTAFHEAVKYVSYRPNHNTFKMHVDNRSRIMASSNSKSTNQTARKIFKIFP</sequence>
<evidence type="ECO:0000313" key="1">
    <source>
        <dbReference type="EMBL" id="GBO32649.1"/>
    </source>
</evidence>
<dbReference type="OrthoDB" id="6514649at2759"/>
<dbReference type="AlphaFoldDB" id="A0A4Y2W5Q9"/>
<evidence type="ECO:0008006" key="3">
    <source>
        <dbReference type="Google" id="ProtNLM"/>
    </source>
</evidence>
<evidence type="ECO:0000313" key="2">
    <source>
        <dbReference type="Proteomes" id="UP000499080"/>
    </source>
</evidence>
<dbReference type="Proteomes" id="UP000499080">
    <property type="component" value="Unassembled WGS sequence"/>
</dbReference>
<comment type="caution">
    <text evidence="1">The sequence shown here is derived from an EMBL/GenBank/DDBJ whole genome shotgun (WGS) entry which is preliminary data.</text>
</comment>
<protein>
    <recommendedName>
        <fullName evidence="3">RNase H type-1 domain-containing protein</fullName>
    </recommendedName>
</protein>
<gene>
    <name evidence="1" type="ORF">AVEN_22214_1</name>
</gene>
<proteinExistence type="predicted"/>
<organism evidence="1 2">
    <name type="scientific">Araneus ventricosus</name>
    <name type="common">Orbweaver spider</name>
    <name type="synonym">Epeira ventricosa</name>
    <dbReference type="NCBI Taxonomy" id="182803"/>
    <lineage>
        <taxon>Eukaryota</taxon>
        <taxon>Metazoa</taxon>
        <taxon>Ecdysozoa</taxon>
        <taxon>Arthropoda</taxon>
        <taxon>Chelicerata</taxon>
        <taxon>Arachnida</taxon>
        <taxon>Araneae</taxon>
        <taxon>Araneomorphae</taxon>
        <taxon>Entelegynae</taxon>
        <taxon>Araneoidea</taxon>
        <taxon>Araneidae</taxon>
        <taxon>Araneus</taxon>
    </lineage>
</organism>